<keyword evidence="2" id="KW-1185">Reference proteome</keyword>
<dbReference type="OrthoDB" id="2314589at2759"/>
<organism evidence="1 2">
    <name type="scientific">Funneliformis geosporum</name>
    <dbReference type="NCBI Taxonomy" id="1117311"/>
    <lineage>
        <taxon>Eukaryota</taxon>
        <taxon>Fungi</taxon>
        <taxon>Fungi incertae sedis</taxon>
        <taxon>Mucoromycota</taxon>
        <taxon>Glomeromycotina</taxon>
        <taxon>Glomeromycetes</taxon>
        <taxon>Glomerales</taxon>
        <taxon>Glomeraceae</taxon>
        <taxon>Funneliformis</taxon>
    </lineage>
</organism>
<dbReference type="AlphaFoldDB" id="A0A9W4SV44"/>
<name>A0A9W4SV44_9GLOM</name>
<evidence type="ECO:0000313" key="1">
    <source>
        <dbReference type="EMBL" id="CAI2182656.1"/>
    </source>
</evidence>
<proteinExistence type="predicted"/>
<dbReference type="EMBL" id="CAMKVN010002799">
    <property type="protein sequence ID" value="CAI2182656.1"/>
    <property type="molecule type" value="Genomic_DNA"/>
</dbReference>
<reference evidence="1" key="1">
    <citation type="submission" date="2022-08" db="EMBL/GenBank/DDBJ databases">
        <authorList>
            <person name="Kallberg Y."/>
            <person name="Tangrot J."/>
            <person name="Rosling A."/>
        </authorList>
    </citation>
    <scope>NUCLEOTIDE SEQUENCE</scope>
    <source>
        <strain evidence="1">Wild A</strain>
    </source>
</reference>
<gene>
    <name evidence="1" type="ORF">FWILDA_LOCUS10688</name>
</gene>
<evidence type="ECO:0000313" key="2">
    <source>
        <dbReference type="Proteomes" id="UP001153678"/>
    </source>
</evidence>
<protein>
    <submittedName>
        <fullName evidence="1">15527_t:CDS:1</fullName>
    </submittedName>
</protein>
<sequence length="136" mass="15696">LMNIIALMPATEAYEVLLRNWGGDDKAYCCVWEEDVNHKIITFIPPNIPNKPSYYYCSGCATFNGMERFHADLRNGILTYHTLDNTTTYWVTLGTDYDWSTLGGYNKDTCFHVYGTEHKAELNEAPYEECEKIRDS</sequence>
<dbReference type="Proteomes" id="UP001153678">
    <property type="component" value="Unassembled WGS sequence"/>
</dbReference>
<accession>A0A9W4SV44</accession>
<feature type="non-terminal residue" evidence="1">
    <location>
        <position position="1"/>
    </location>
</feature>
<comment type="caution">
    <text evidence="1">The sequence shown here is derived from an EMBL/GenBank/DDBJ whole genome shotgun (WGS) entry which is preliminary data.</text>
</comment>